<organism evidence="1 2">
    <name type="scientific">Entamoeba histolytica</name>
    <dbReference type="NCBI Taxonomy" id="5759"/>
    <lineage>
        <taxon>Eukaryota</taxon>
        <taxon>Amoebozoa</taxon>
        <taxon>Evosea</taxon>
        <taxon>Archamoebae</taxon>
        <taxon>Mastigamoebida</taxon>
        <taxon>Entamoebidae</taxon>
        <taxon>Entamoeba</taxon>
    </lineage>
</organism>
<evidence type="ECO:0000313" key="2">
    <source>
        <dbReference type="Proteomes" id="UP000078387"/>
    </source>
</evidence>
<dbReference type="VEuPathDB" id="AmoebaDB:KM1_000500"/>
<proteinExistence type="predicted"/>
<dbReference type="eggNOG" id="ENOG502R8W5">
    <property type="taxonomic scope" value="Eukaryota"/>
</dbReference>
<name>A0A175JD32_ENTHI</name>
<dbReference type="VEuPathDB" id="AmoebaDB:EHI5A_000280"/>
<comment type="caution">
    <text evidence="1">The sequence shown here is derived from an EMBL/GenBank/DDBJ whole genome shotgun (WGS) entry which is preliminary data.</text>
</comment>
<dbReference type="VEuPathDB" id="AmoebaDB:EHI_151780"/>
<dbReference type="Proteomes" id="UP000078387">
    <property type="component" value="Unassembled WGS sequence"/>
</dbReference>
<dbReference type="EMBL" id="BDEQ01000001">
    <property type="protein sequence ID" value="GAT91426.1"/>
    <property type="molecule type" value="Genomic_DNA"/>
</dbReference>
<dbReference type="AlphaFoldDB" id="A0A175JD32"/>
<accession>A0A175JD32</accession>
<reference evidence="1 2" key="1">
    <citation type="submission" date="2016-05" db="EMBL/GenBank/DDBJ databases">
        <title>First whole genome sequencing of Entamoeba histolytica HM1:IMSS-clone-6.</title>
        <authorList>
            <person name="Mukherjee Avik.K."/>
            <person name="Izumyama S."/>
            <person name="Nakada-Tsukui K."/>
            <person name="Nozaki T."/>
        </authorList>
    </citation>
    <scope>NUCLEOTIDE SEQUENCE [LARGE SCALE GENOMIC DNA]</scope>
    <source>
        <strain evidence="1 2">HM1:IMSS clone 6</strain>
    </source>
</reference>
<evidence type="ECO:0000313" key="1">
    <source>
        <dbReference type="EMBL" id="GAT91426.1"/>
    </source>
</evidence>
<protein>
    <submittedName>
        <fullName evidence="1">Uncharacterized protein</fullName>
    </submittedName>
</protein>
<dbReference type="VEuPathDB" id="AmoebaDB:EHI8A_000040"/>
<gene>
    <name evidence="1" type="ORF">CL6EHI_151780</name>
</gene>
<dbReference type="VEuPathDB" id="AmoebaDB:EHI7A_000270"/>
<sequence>MQQLIVELGSVLKEQNLSDSISEKIIGDILKLPTFQRLLMTYSFCGNVGNQFDSPNQSPRLTIGMRGLSPRRRGNSSGEYEKLKNENVILRQKIERLVNAEKKVIFISVEDSIIGTKKKIEENGKEEYIEIKSGIKDFETITNNNQSYIIRIEQKDDIWVDGKTLFYSTIGKNTIVLPNNDIIDVLQLMNNQNHFIKRIQRGDIKNIKQHENENQDYYINTFTVVLINGNKNNLIDWLQQKVDTICNTSNQIEHAFNELKTQLNQVIQRSNEIQKENEIIKQTPQYIKDLERLTQLKKLNVDTTFEPMNFNITALEQKRIFIEDVSCVYYSFEKYLFIKYKTNNPEAVICLINDGDNEPAVVHKIKKGVDYPLTIEDTQEALIFGRGNGLKAKENDELLILDPKETTKIKCVLSPSIFDRIHIKEGVYITSVDITSYDKTKPLVLEYFSTTTTIQLKKEHSLQLYKMQLPPSLNKSGLVMCIEQVKNSDIDKFIIKTKDSFVKPHTKPKNNAFFIESSSWILKTKFADIPVLLMIPWKDDPLYKVYYFVSEGISHQVEIHI</sequence>